<dbReference type="GO" id="GO:0016887">
    <property type="term" value="F:ATP hydrolysis activity"/>
    <property type="evidence" value="ECO:0007669"/>
    <property type="project" value="InterPro"/>
</dbReference>
<reference evidence="10 11" key="1">
    <citation type="journal article" date="2004" name="Nature">
        <title>Genome sequence of the ultrasmall unicellular red alga Cyanidioschyzon merolae 10D.</title>
        <authorList>
            <person name="Matsuzaki M."/>
            <person name="Misumi O."/>
            <person name="Shin-i T."/>
            <person name="Maruyama S."/>
            <person name="Takahara M."/>
            <person name="Miyagishima S."/>
            <person name="Mori T."/>
            <person name="Nishida K."/>
            <person name="Yagisawa F."/>
            <person name="Nishida K."/>
            <person name="Yoshida Y."/>
            <person name="Nishimura Y."/>
            <person name="Nakao S."/>
            <person name="Kobayashi T."/>
            <person name="Momoyama Y."/>
            <person name="Higashiyama T."/>
            <person name="Minoda A."/>
            <person name="Sano M."/>
            <person name="Nomoto H."/>
            <person name="Oishi K."/>
            <person name="Hayashi H."/>
            <person name="Ohta F."/>
            <person name="Nishizaka S."/>
            <person name="Haga S."/>
            <person name="Miura S."/>
            <person name="Morishita T."/>
            <person name="Kabeya Y."/>
            <person name="Terasawa K."/>
            <person name="Suzuki Y."/>
            <person name="Ishii Y."/>
            <person name="Asakawa S."/>
            <person name="Takano H."/>
            <person name="Ohta N."/>
            <person name="Kuroiwa H."/>
            <person name="Tanaka K."/>
            <person name="Shimizu N."/>
            <person name="Sugano S."/>
            <person name="Sato N."/>
            <person name="Nozaki H."/>
            <person name="Ogasawara N."/>
            <person name="Kohara Y."/>
            <person name="Kuroiwa T."/>
        </authorList>
    </citation>
    <scope>NUCLEOTIDE SEQUENCE [LARGE SCALE GENOMIC DNA]</scope>
    <source>
        <strain evidence="10 11">10D</strain>
    </source>
</reference>
<dbReference type="Pfam" id="PF00004">
    <property type="entry name" value="AAA"/>
    <property type="match status" value="1"/>
</dbReference>
<evidence type="ECO:0000256" key="5">
    <source>
        <dbReference type="ARBA" id="ARBA00023054"/>
    </source>
</evidence>
<dbReference type="Gene3D" id="1.10.8.60">
    <property type="match status" value="1"/>
</dbReference>
<dbReference type="PANTHER" id="PTHR45644:SF3">
    <property type="entry name" value="FI08533P-RELATED"/>
    <property type="match status" value="1"/>
</dbReference>
<evidence type="ECO:0000259" key="9">
    <source>
        <dbReference type="SMART" id="SM00382"/>
    </source>
</evidence>
<proteinExistence type="inferred from homology"/>
<reference evidence="10 11" key="2">
    <citation type="journal article" date="2007" name="BMC Biol.">
        <title>A 100%-complete sequence reveals unusually simple genomic features in the hot-spring red alga Cyanidioschyzon merolae.</title>
        <authorList>
            <person name="Nozaki H."/>
            <person name="Takano H."/>
            <person name="Misumi O."/>
            <person name="Terasawa K."/>
            <person name="Matsuzaki M."/>
            <person name="Maruyama S."/>
            <person name="Nishida K."/>
            <person name="Yagisawa F."/>
            <person name="Yoshida Y."/>
            <person name="Fujiwara T."/>
            <person name="Takio S."/>
            <person name="Tamura K."/>
            <person name="Chung S.J."/>
            <person name="Nakamura S."/>
            <person name="Kuroiwa H."/>
            <person name="Tanaka K."/>
            <person name="Sato N."/>
            <person name="Kuroiwa T."/>
        </authorList>
    </citation>
    <scope>NUCLEOTIDE SEQUENCE [LARGE SCALE GENOMIC DNA]</scope>
    <source>
        <strain evidence="10 11">10D</strain>
    </source>
</reference>
<dbReference type="RefSeq" id="XP_005537452.1">
    <property type="nucleotide sequence ID" value="XM_005537395.1"/>
</dbReference>
<dbReference type="eggNOG" id="KOG0737">
    <property type="taxonomic scope" value="Eukaryota"/>
</dbReference>
<dbReference type="InterPro" id="IPR041569">
    <property type="entry name" value="AAA_lid_3"/>
</dbReference>
<dbReference type="GO" id="GO:0005741">
    <property type="term" value="C:mitochondrial outer membrane"/>
    <property type="evidence" value="ECO:0007669"/>
    <property type="project" value="UniProtKB-SubCell"/>
</dbReference>
<dbReference type="InterPro" id="IPR003960">
    <property type="entry name" value="ATPase_AAA_CS"/>
</dbReference>
<evidence type="ECO:0000256" key="7">
    <source>
        <dbReference type="RuleBase" id="RU003651"/>
    </source>
</evidence>
<evidence type="ECO:0000313" key="10">
    <source>
        <dbReference type="EMBL" id="BAM81416.1"/>
    </source>
</evidence>
<keyword evidence="3" id="KW-1000">Mitochondrion outer membrane</keyword>
<dbReference type="OrthoDB" id="10254455at2759"/>
<evidence type="ECO:0000256" key="4">
    <source>
        <dbReference type="ARBA" id="ARBA00022840"/>
    </source>
</evidence>
<dbReference type="InterPro" id="IPR027417">
    <property type="entry name" value="P-loop_NTPase"/>
</dbReference>
<evidence type="ECO:0000256" key="1">
    <source>
        <dbReference type="ARBA" id="ARBA00004572"/>
    </source>
</evidence>
<dbReference type="HOGENOM" id="CLU_000688_21_14_1"/>
<organism evidence="10 11">
    <name type="scientific">Cyanidioschyzon merolae (strain NIES-3377 / 10D)</name>
    <name type="common">Unicellular red alga</name>
    <dbReference type="NCBI Taxonomy" id="280699"/>
    <lineage>
        <taxon>Eukaryota</taxon>
        <taxon>Rhodophyta</taxon>
        <taxon>Bangiophyceae</taxon>
        <taxon>Cyanidiales</taxon>
        <taxon>Cyanidiaceae</taxon>
        <taxon>Cyanidioschyzon</taxon>
    </lineage>
</organism>
<keyword evidence="5 8" id="KW-0175">Coiled coil</keyword>
<comment type="subcellular location">
    <subcellularLocation>
        <location evidence="1">Mitochondrion outer membrane</location>
        <topology evidence="1">Single-pass membrane protein</topology>
    </subcellularLocation>
</comment>
<feature type="coiled-coil region" evidence="8">
    <location>
        <begin position="44"/>
        <end position="71"/>
    </location>
</feature>
<dbReference type="FunFam" id="3.40.50.300:FF:001025">
    <property type="entry name" value="ATPase family, AAA domain-containing 2B"/>
    <property type="match status" value="1"/>
</dbReference>
<dbReference type="AlphaFoldDB" id="M1UUA1"/>
<dbReference type="InterPro" id="IPR003593">
    <property type="entry name" value="AAA+_ATPase"/>
</dbReference>
<keyword evidence="2 7" id="KW-0547">Nucleotide-binding</keyword>
<evidence type="ECO:0000313" key="11">
    <source>
        <dbReference type="Proteomes" id="UP000007014"/>
    </source>
</evidence>
<dbReference type="Proteomes" id="UP000007014">
    <property type="component" value="Chromosome 15"/>
</dbReference>
<comment type="similarity">
    <text evidence="7">Belongs to the AAA ATPase family.</text>
</comment>
<evidence type="ECO:0000256" key="8">
    <source>
        <dbReference type="SAM" id="Coils"/>
    </source>
</evidence>
<evidence type="ECO:0000256" key="6">
    <source>
        <dbReference type="ARBA" id="ARBA00023128"/>
    </source>
</evidence>
<dbReference type="PROSITE" id="PS00674">
    <property type="entry name" value="AAA"/>
    <property type="match status" value="1"/>
</dbReference>
<dbReference type="SUPFAM" id="SSF52540">
    <property type="entry name" value="P-loop containing nucleoside triphosphate hydrolases"/>
    <property type="match status" value="1"/>
</dbReference>
<dbReference type="OMA" id="CRNAAMR"/>
<dbReference type="KEGG" id="cme:CYME_CMO019C"/>
<keyword evidence="3" id="KW-0472">Membrane</keyword>
<dbReference type="InterPro" id="IPR051701">
    <property type="entry name" value="Mito_OM_Translocase_MSP1"/>
</dbReference>
<protein>
    <recommendedName>
        <fullName evidence="9">AAA+ ATPase domain-containing protein</fullName>
    </recommendedName>
</protein>
<sequence length="424" mass="47719">MAGKRASDGAAASNPYNSLFADILTSVISVTALFIGANIIRKRLDPAFESKKELERRRKELEERLRKQRSSCGRPPLDLSDLTPNEEVVAHYLVDPDELDVQSLDDVGGLEEIKEELRELVILPFHRPELFPPGSLLQPPKGILLYGPPGTGKTMLAKALAAESKACFLAISPATLLSKWVGETQQLTRAVFSLAYKIQPCIIFIDEIDALFRTRSAQDHEVYRDFKAEMMQLWDGLTTDSSAQVLVLGATNRPWDVDTAIQRRMPRSFLVDLPGVEQRKRILDVILRSDRHRLEASTEELAKLTEGYSGSDLRELCRAAALLVLRDAMREAKKCGVDVSQVQLRSMRLEDFERAMERVAPTGAHAEIFRYRQTLERVRKLRVAQENSNVESREPDEQTLVAGIEEALLVEANEFVERVGRRLG</sequence>
<dbReference type="STRING" id="280699.M1UUA1"/>
<feature type="domain" description="AAA+ ATPase" evidence="9">
    <location>
        <begin position="139"/>
        <end position="277"/>
    </location>
</feature>
<dbReference type="InterPro" id="IPR003959">
    <property type="entry name" value="ATPase_AAA_core"/>
</dbReference>
<dbReference type="GO" id="GO:0005524">
    <property type="term" value="F:ATP binding"/>
    <property type="evidence" value="ECO:0007669"/>
    <property type="project" value="UniProtKB-KW"/>
</dbReference>
<keyword evidence="4 7" id="KW-0067">ATP-binding</keyword>
<dbReference type="GeneID" id="16995494"/>
<accession>M1UUA1</accession>
<evidence type="ECO:0000256" key="3">
    <source>
        <dbReference type="ARBA" id="ARBA00022787"/>
    </source>
</evidence>
<dbReference type="Pfam" id="PF17862">
    <property type="entry name" value="AAA_lid_3"/>
    <property type="match status" value="1"/>
</dbReference>
<dbReference type="EMBL" id="AP006497">
    <property type="protein sequence ID" value="BAM81416.1"/>
    <property type="molecule type" value="Genomic_DNA"/>
</dbReference>
<dbReference type="SMART" id="SM00382">
    <property type="entry name" value="AAA"/>
    <property type="match status" value="1"/>
</dbReference>
<name>M1UUA1_CYAM1</name>
<dbReference type="PANTHER" id="PTHR45644">
    <property type="entry name" value="AAA ATPASE, PUTATIVE (AFU_ORTHOLOGUE AFUA_2G12920)-RELATED-RELATED"/>
    <property type="match status" value="1"/>
</dbReference>
<keyword evidence="11" id="KW-1185">Reference proteome</keyword>
<gene>
    <name evidence="10" type="ORF">CYME_CMO019C</name>
</gene>
<dbReference type="Gramene" id="CMO019CT">
    <property type="protein sequence ID" value="CMO019CT"/>
    <property type="gene ID" value="CMO019C"/>
</dbReference>
<evidence type="ECO:0000256" key="2">
    <source>
        <dbReference type="ARBA" id="ARBA00022741"/>
    </source>
</evidence>
<dbReference type="Gene3D" id="3.40.50.300">
    <property type="entry name" value="P-loop containing nucleotide triphosphate hydrolases"/>
    <property type="match status" value="1"/>
</dbReference>
<keyword evidence="6" id="KW-0496">Mitochondrion</keyword>